<protein>
    <submittedName>
        <fullName evidence="2">Uncharacterized protein</fullName>
    </submittedName>
</protein>
<name>A0A8I1ECQ4_PSEPU</name>
<evidence type="ECO:0000313" key="3">
    <source>
        <dbReference type="Proteomes" id="UP000637061"/>
    </source>
</evidence>
<evidence type="ECO:0000313" key="2">
    <source>
        <dbReference type="EMBL" id="MBI6882947.1"/>
    </source>
</evidence>
<dbReference type="EMBL" id="JAEHTE010000002">
    <property type="protein sequence ID" value="MBI6882947.1"/>
    <property type="molecule type" value="Genomic_DNA"/>
</dbReference>
<dbReference type="Proteomes" id="UP000637061">
    <property type="component" value="Unassembled WGS sequence"/>
</dbReference>
<sequence length="391" mass="44078">MNSHLTTTNAKNLPDNFQEVADRLKAIKAQVDGLQKTLPAVHTTQDLTTESARQAVLKAKINLEELELKHDEKLALDMVDVRMHDGLREVAEARKAVGSLYVEIDEVRQYLKPTIKALRGKASDSVLADIETLHDEAKEVQNEILRMDYKMPELGMSFAEWNELDKDEKRGLRSAGRPSATLEALIIQARRDLHDAVATVNRLTCGEIRTVEDAIDGIELSKRGRPQISELGKADRALTQLQKRLNVVSTTPSKMRDKKIARLTAQINELNAEIADAEAELTDVELAKRDLEKLRAKHRDLVVAEVDASGENQSALLMAIIRNEDAQQTTVEKILALDPAARVTVTHKVNPKETRLRFERLRMNGQLKAAELEELDRLEHRQDTFAYSRNR</sequence>
<feature type="coiled-coil region" evidence="1">
    <location>
        <begin position="260"/>
        <end position="304"/>
    </location>
</feature>
<dbReference type="RefSeq" id="WP_198746571.1">
    <property type="nucleotide sequence ID" value="NZ_JAEHTE010000002.1"/>
</dbReference>
<accession>A0A8I1ECQ4</accession>
<evidence type="ECO:0000256" key="1">
    <source>
        <dbReference type="SAM" id="Coils"/>
    </source>
</evidence>
<organism evidence="2 3">
    <name type="scientific">Pseudomonas putida</name>
    <name type="common">Arthrobacter siderocapsulatus</name>
    <dbReference type="NCBI Taxonomy" id="303"/>
    <lineage>
        <taxon>Bacteria</taxon>
        <taxon>Pseudomonadati</taxon>
        <taxon>Pseudomonadota</taxon>
        <taxon>Gammaproteobacteria</taxon>
        <taxon>Pseudomonadales</taxon>
        <taxon>Pseudomonadaceae</taxon>
        <taxon>Pseudomonas</taxon>
    </lineage>
</organism>
<feature type="coiled-coil region" evidence="1">
    <location>
        <begin position="17"/>
        <end position="69"/>
    </location>
</feature>
<gene>
    <name evidence="2" type="ORF">JEU22_03395</name>
</gene>
<dbReference type="AlphaFoldDB" id="A0A8I1ECQ4"/>
<reference evidence="2" key="1">
    <citation type="submission" date="2020-12" db="EMBL/GenBank/DDBJ databases">
        <title>Enhanced detection system for hospital associated transmission using whole genome sequencing surveillance.</title>
        <authorList>
            <person name="Harrison L.H."/>
            <person name="Van Tyne D."/>
            <person name="Marsh J.W."/>
            <person name="Griffith M.P."/>
            <person name="Snyder D.J."/>
            <person name="Cooper V.S."/>
            <person name="Mustapha M."/>
        </authorList>
    </citation>
    <scope>NUCLEOTIDE SEQUENCE</scope>
    <source>
        <strain evidence="2">PSB00042</strain>
    </source>
</reference>
<comment type="caution">
    <text evidence="2">The sequence shown here is derived from an EMBL/GenBank/DDBJ whole genome shotgun (WGS) entry which is preliminary data.</text>
</comment>
<keyword evidence="1" id="KW-0175">Coiled coil</keyword>
<proteinExistence type="predicted"/>